<evidence type="ECO:0000313" key="2">
    <source>
        <dbReference type="EMBL" id="EGX55084.1"/>
    </source>
</evidence>
<accession>G2GN29</accession>
<keyword evidence="3" id="KW-1185">Reference proteome</keyword>
<sequence>MFRTASGPRVFRQTSAAAGAVALIALGASPAAAEDPEPGLVLDRIAPFEGVEPGSTLSVPATFTSTGSEALSKVWVSYQVSRGLRISELPSNCRAWKVGGFDETPVSTKAVCSFEQRVEPGGVYAPEKDLPVKVLDNALYDGVTVVASSYDNTPGDEASGGPVQGTAPAVRLTGRTGATPSGEDVLEVPVKAVNTADLQVTGARLQGRVGDKVKLTVKFTNAGPAWVNDRKVGEPATRVFVRMPAGTTVTKGHGFCDRKSAGLYECGTSQAWIDEGYPGTYTFELRIDKAVAGAEGSVALEDAPRPYDPDKTNDKAGIALAVT</sequence>
<dbReference type="OrthoDB" id="3967140at2"/>
<reference evidence="2 3" key="1">
    <citation type="submission" date="2011-08" db="EMBL/GenBank/DDBJ databases">
        <authorList>
            <person name="Lin Y."/>
            <person name="Hao X."/>
            <person name="Johnstone L."/>
            <person name="Miller S.J."/>
            <person name="Wei G."/>
            <person name="Rensing C."/>
        </authorList>
    </citation>
    <scope>NUCLEOTIDE SEQUENCE [LARGE SCALE GENOMIC DNA]</scope>
    <source>
        <strain evidence="2 3">K42</strain>
    </source>
</reference>
<feature type="chain" id="PRO_5003429622" description="DUF11 domain-containing protein" evidence="1">
    <location>
        <begin position="34"/>
        <end position="323"/>
    </location>
</feature>
<dbReference type="AlphaFoldDB" id="G2GN29"/>
<evidence type="ECO:0008006" key="4">
    <source>
        <dbReference type="Google" id="ProtNLM"/>
    </source>
</evidence>
<proteinExistence type="predicted"/>
<comment type="caution">
    <text evidence="2">The sequence shown here is derived from an EMBL/GenBank/DDBJ whole genome shotgun (WGS) entry which is preliminary data.</text>
</comment>
<organism evidence="2 3">
    <name type="scientific">Streptomyces zinciresistens K42</name>
    <dbReference type="NCBI Taxonomy" id="700597"/>
    <lineage>
        <taxon>Bacteria</taxon>
        <taxon>Bacillati</taxon>
        <taxon>Actinomycetota</taxon>
        <taxon>Actinomycetes</taxon>
        <taxon>Kitasatosporales</taxon>
        <taxon>Streptomycetaceae</taxon>
        <taxon>Streptomyces</taxon>
    </lineage>
</organism>
<feature type="non-terminal residue" evidence="2">
    <location>
        <position position="323"/>
    </location>
</feature>
<feature type="signal peptide" evidence="1">
    <location>
        <begin position="1"/>
        <end position="33"/>
    </location>
</feature>
<evidence type="ECO:0000313" key="3">
    <source>
        <dbReference type="Proteomes" id="UP000004217"/>
    </source>
</evidence>
<protein>
    <recommendedName>
        <fullName evidence="4">DUF11 domain-containing protein</fullName>
    </recommendedName>
</protein>
<dbReference type="RefSeq" id="WP_007504196.1">
    <property type="nucleotide sequence ID" value="NZ_AGBF01000270.1"/>
</dbReference>
<evidence type="ECO:0000256" key="1">
    <source>
        <dbReference type="SAM" id="SignalP"/>
    </source>
</evidence>
<dbReference type="Proteomes" id="UP000004217">
    <property type="component" value="Unassembled WGS sequence"/>
</dbReference>
<gene>
    <name evidence="2" type="ORF">SZN_34672</name>
</gene>
<keyword evidence="1" id="KW-0732">Signal</keyword>
<name>G2GN29_9ACTN</name>
<dbReference type="EMBL" id="AGBF01000270">
    <property type="protein sequence ID" value="EGX55084.1"/>
    <property type="molecule type" value="Genomic_DNA"/>
</dbReference>